<sequence length="527" mass="58304">MARELVLDSSQRHLERYEKYSDSLFGVGRFKTVYRAFDHEEGIEVAWNEIQVAEKSDEEIKRLLSEIEIISSIEHPSIINFYDAWKSDDGNQVVFITEAMTSGTLTEYIKRVTRVKAIRPHVVKRWCRQVLSGLDYLHKHNPTIIHRDLSCANIFINGNNGEVKIGDLGLSTYLTGSNTSTSIGSPGFMAPELYEGPYDERVDIYSFGMCVLEMVTGQVPWAECTNTVQIYNRVINDEKPDVFDTIPPGPFRSMIELCLMPQSARPTAAELLASHFLDDDPGSPCSQAIASPTYQVVNLTVHIERQEDGERTTSEISFPFDTRQDTPLSVAGEMAREFELDTGTPMTLQFAECIQHALRKTIEFVRLHGPDVELPDSCCPTFRIRAGSPTGSEAVYSPGRGQSPVNEGSDRNGRVISPQCLFPVDTLSGGGSKNPSGAVSPVPLLLPVAQHSESLSSAVAAAVSAMEREKLEKNHNRSRSEVPSPNRSLPLSPHLLSPAGSDKMRVANKEVSSKITHLEERLLMGLP</sequence>
<feature type="region of interest" description="Disordered" evidence="1">
    <location>
        <begin position="389"/>
        <end position="413"/>
    </location>
</feature>
<evidence type="ECO:0000313" key="3">
    <source>
        <dbReference type="EMBL" id="KAG9395687.1"/>
    </source>
</evidence>
<dbReference type="InterPro" id="IPR000719">
    <property type="entry name" value="Prot_kinase_dom"/>
</dbReference>
<feature type="compositionally biased region" description="Low complexity" evidence="1">
    <location>
        <begin position="483"/>
        <end position="498"/>
    </location>
</feature>
<proteinExistence type="predicted"/>
<comment type="caution">
    <text evidence="3">The sequence shown here is derived from an EMBL/GenBank/DDBJ whole genome shotgun (WGS) entry which is preliminary data.</text>
</comment>
<gene>
    <name evidence="3" type="ORF">J8273_2891</name>
</gene>
<organism evidence="3 4">
    <name type="scientific">Carpediemonas membranifera</name>
    <dbReference type="NCBI Taxonomy" id="201153"/>
    <lineage>
        <taxon>Eukaryota</taxon>
        <taxon>Metamonada</taxon>
        <taxon>Carpediemonas-like organisms</taxon>
        <taxon>Carpediemonas</taxon>
    </lineage>
</organism>
<evidence type="ECO:0000256" key="1">
    <source>
        <dbReference type="SAM" id="MobiDB-lite"/>
    </source>
</evidence>
<dbReference type="PROSITE" id="PS00109">
    <property type="entry name" value="PROTEIN_KINASE_TYR"/>
    <property type="match status" value="1"/>
</dbReference>
<keyword evidence="3" id="KW-0418">Kinase</keyword>
<dbReference type="InterPro" id="IPR008266">
    <property type="entry name" value="Tyr_kinase_AS"/>
</dbReference>
<reference evidence="3" key="1">
    <citation type="submission" date="2021-05" db="EMBL/GenBank/DDBJ databases">
        <title>A free-living protist that lacks canonical eukaryotic 1 DNA replication and segregation systems.</title>
        <authorList>
            <person name="Salas-Leiva D.E."/>
            <person name="Tromer E.C."/>
            <person name="Curtis B.A."/>
            <person name="Jerlstrom-Hultqvist J."/>
            <person name="Kolisko M."/>
            <person name="Yi Z."/>
            <person name="Salas-Leiva J.S."/>
            <person name="Gallot-Lavallee L."/>
            <person name="Kops G.J.P.L."/>
            <person name="Archibald J.M."/>
            <person name="Simpson A.G.B."/>
            <person name="Roger A.J."/>
        </authorList>
    </citation>
    <scope>NUCLEOTIDE SEQUENCE</scope>
    <source>
        <strain evidence="3">BICM</strain>
    </source>
</reference>
<accession>A0A8J6B9Q4</accession>
<dbReference type="EMBL" id="JAHDYR010000009">
    <property type="protein sequence ID" value="KAG9395687.1"/>
    <property type="molecule type" value="Genomic_DNA"/>
</dbReference>
<feature type="domain" description="Protein kinase" evidence="2">
    <location>
        <begin position="19"/>
        <end position="277"/>
    </location>
</feature>
<evidence type="ECO:0000259" key="2">
    <source>
        <dbReference type="PROSITE" id="PS50011"/>
    </source>
</evidence>
<protein>
    <submittedName>
        <fullName evidence="3">Protein kinase domain</fullName>
    </submittedName>
</protein>
<feature type="compositionally biased region" description="Basic and acidic residues" evidence="1">
    <location>
        <begin position="469"/>
        <end position="480"/>
    </location>
</feature>
<dbReference type="Gene3D" id="1.10.510.10">
    <property type="entry name" value="Transferase(Phosphotransferase) domain 1"/>
    <property type="match status" value="1"/>
</dbReference>
<dbReference type="GO" id="GO:0005524">
    <property type="term" value="F:ATP binding"/>
    <property type="evidence" value="ECO:0007669"/>
    <property type="project" value="InterPro"/>
</dbReference>
<evidence type="ECO:0000313" key="4">
    <source>
        <dbReference type="Proteomes" id="UP000717585"/>
    </source>
</evidence>
<name>A0A8J6B9Q4_9EUKA</name>
<keyword evidence="4" id="KW-1185">Reference proteome</keyword>
<dbReference type="OrthoDB" id="4062651at2759"/>
<dbReference type="PANTHER" id="PTHR13902">
    <property type="entry name" value="SERINE/THREONINE-PROTEIN KINASE WNK WITH NO LYSINE -RELATED"/>
    <property type="match status" value="1"/>
</dbReference>
<dbReference type="GO" id="GO:0004672">
    <property type="term" value="F:protein kinase activity"/>
    <property type="evidence" value="ECO:0007669"/>
    <property type="project" value="InterPro"/>
</dbReference>
<dbReference type="SUPFAM" id="SSF56112">
    <property type="entry name" value="Protein kinase-like (PK-like)"/>
    <property type="match status" value="1"/>
</dbReference>
<dbReference type="Pfam" id="PF00069">
    <property type="entry name" value="Pkinase"/>
    <property type="match status" value="1"/>
</dbReference>
<dbReference type="InterPro" id="IPR011009">
    <property type="entry name" value="Kinase-like_dom_sf"/>
</dbReference>
<dbReference type="AlphaFoldDB" id="A0A8J6B9Q4"/>
<dbReference type="Gene3D" id="3.30.200.20">
    <property type="entry name" value="Phosphorylase Kinase, domain 1"/>
    <property type="match status" value="1"/>
</dbReference>
<feature type="region of interest" description="Disordered" evidence="1">
    <location>
        <begin position="469"/>
        <end position="505"/>
    </location>
</feature>
<dbReference type="Proteomes" id="UP000717585">
    <property type="component" value="Unassembled WGS sequence"/>
</dbReference>
<keyword evidence="3" id="KW-0808">Transferase</keyword>
<dbReference type="InterPro" id="IPR050588">
    <property type="entry name" value="WNK_Ser-Thr_kinase"/>
</dbReference>
<dbReference type="PROSITE" id="PS50011">
    <property type="entry name" value="PROTEIN_KINASE_DOM"/>
    <property type="match status" value="1"/>
</dbReference>